<feature type="domain" description="PucR C-terminal helix-turn-helix" evidence="1">
    <location>
        <begin position="345"/>
        <end position="388"/>
    </location>
</feature>
<dbReference type="PANTHER" id="PTHR33744">
    <property type="entry name" value="CARBOHYDRATE DIACID REGULATOR"/>
    <property type="match status" value="1"/>
</dbReference>
<accession>A0A1G9CFT5</accession>
<protein>
    <submittedName>
        <fullName evidence="3">PucR C-terminal helix-turn-helix domain-containing protein</fullName>
    </submittedName>
</protein>
<name>A0A1G9CFT5_9MICO</name>
<dbReference type="InterPro" id="IPR042070">
    <property type="entry name" value="PucR_C-HTH_sf"/>
</dbReference>
<dbReference type="EMBL" id="FNFU01000007">
    <property type="protein sequence ID" value="SDK50507.1"/>
    <property type="molecule type" value="Genomic_DNA"/>
</dbReference>
<proteinExistence type="predicted"/>
<dbReference type="Gene3D" id="1.10.10.2840">
    <property type="entry name" value="PucR C-terminal helix-turn-helix domain"/>
    <property type="match status" value="1"/>
</dbReference>
<sequence>MAGFTEFLPRVVLAHNHGKTVPVRSSAEWAPVVSLIDQIAADEHLLRGVVASVRTLVRESAALTTADIVGHTRALIFAATRALADRRGPSETELSFVEDFAATRARQGVPLESVLGAVHVSERTIWARARELAGPSGVSAELLFDVRELYDDWAETVRARLIVAHRAASAGPSPSAQDLDASMLRRLFEGGGVAALAASEAGLPVDRGLWVVVGHAEDAAEWQRELAVSGPGASGRVVSARVDGWFWAVTSGEPSGGFAGRADRLGPAGGYAGPTDPEGLAAARRLASAALGAAQSMGRPGLVHVAEVATQAAMSDRHDIAAMLANHYAPAWRELGTSAEPVARAVVAWLDAGQDVTTAAAHLFVHPNTVRNRLARFAEATGIDPASAFGAPDAWWLCTTWLAL</sequence>
<evidence type="ECO:0000259" key="1">
    <source>
        <dbReference type="Pfam" id="PF13556"/>
    </source>
</evidence>
<dbReference type="Pfam" id="PF13556">
    <property type="entry name" value="HTH_30"/>
    <property type="match status" value="1"/>
</dbReference>
<dbReference type="InterPro" id="IPR051448">
    <property type="entry name" value="CdaR-like_regulators"/>
</dbReference>
<dbReference type="InterPro" id="IPR025751">
    <property type="entry name" value="RsbRD_N_dom"/>
</dbReference>
<organism evidence="3 4">
    <name type="scientific">Cryobacterium psychrotolerans</name>
    <dbReference type="NCBI Taxonomy" id="386301"/>
    <lineage>
        <taxon>Bacteria</taxon>
        <taxon>Bacillati</taxon>
        <taxon>Actinomycetota</taxon>
        <taxon>Actinomycetes</taxon>
        <taxon>Micrococcales</taxon>
        <taxon>Microbacteriaceae</taxon>
        <taxon>Cryobacterium</taxon>
    </lineage>
</organism>
<dbReference type="Proteomes" id="UP000198701">
    <property type="component" value="Unassembled WGS sequence"/>
</dbReference>
<evidence type="ECO:0000259" key="2">
    <source>
        <dbReference type="Pfam" id="PF14361"/>
    </source>
</evidence>
<keyword evidence="4" id="KW-1185">Reference proteome</keyword>
<dbReference type="PANTHER" id="PTHR33744:SF7">
    <property type="entry name" value="PUCR FAMILY TRANSCRIPTIONAL REGULATOR"/>
    <property type="match status" value="1"/>
</dbReference>
<dbReference type="AlphaFoldDB" id="A0A1G9CFT5"/>
<gene>
    <name evidence="3" type="ORF">SAMN05216282_10741</name>
</gene>
<reference evidence="3 4" key="1">
    <citation type="submission" date="2016-10" db="EMBL/GenBank/DDBJ databases">
        <authorList>
            <person name="de Groot N.N."/>
        </authorList>
    </citation>
    <scope>NUCLEOTIDE SEQUENCE [LARGE SCALE GENOMIC DNA]</scope>
    <source>
        <strain evidence="3 4">CGMCC 1.5382</strain>
    </source>
</reference>
<dbReference type="Pfam" id="PF14361">
    <property type="entry name" value="RsbRD_N"/>
    <property type="match status" value="1"/>
</dbReference>
<dbReference type="InterPro" id="IPR025736">
    <property type="entry name" value="PucR_C-HTH_dom"/>
</dbReference>
<dbReference type="STRING" id="386301.SAMN05216282_10741"/>
<evidence type="ECO:0000313" key="4">
    <source>
        <dbReference type="Proteomes" id="UP000198701"/>
    </source>
</evidence>
<feature type="domain" description="RsbT co-antagonist protein RsbRD N-terminal" evidence="2">
    <location>
        <begin position="45"/>
        <end position="170"/>
    </location>
</feature>
<evidence type="ECO:0000313" key="3">
    <source>
        <dbReference type="EMBL" id="SDK50507.1"/>
    </source>
</evidence>